<dbReference type="Proteomes" id="UP001281130">
    <property type="component" value="Unassembled WGS sequence"/>
</dbReference>
<protein>
    <submittedName>
        <fullName evidence="9">Serine/threonine-protein kinase</fullName>
        <ecNumber evidence="9">2.7.11.1</ecNumber>
    </submittedName>
</protein>
<keyword evidence="4 5" id="KW-0067">ATP-binding</keyword>
<dbReference type="CDD" id="cd14014">
    <property type="entry name" value="STKc_PknB_like"/>
    <property type="match status" value="1"/>
</dbReference>
<dbReference type="Pfam" id="PF00069">
    <property type="entry name" value="Pkinase"/>
    <property type="match status" value="1"/>
</dbReference>
<keyword evidence="3 9" id="KW-0418">Kinase</keyword>
<dbReference type="GO" id="GO:0004674">
    <property type="term" value="F:protein serine/threonine kinase activity"/>
    <property type="evidence" value="ECO:0007669"/>
    <property type="project" value="UniProtKB-EC"/>
</dbReference>
<dbReference type="SMART" id="SM00220">
    <property type="entry name" value="S_TKc"/>
    <property type="match status" value="1"/>
</dbReference>
<evidence type="ECO:0000256" key="5">
    <source>
        <dbReference type="PROSITE-ProRule" id="PRU10141"/>
    </source>
</evidence>
<accession>A0AB35T4N4</accession>
<dbReference type="PANTHER" id="PTHR43289">
    <property type="entry name" value="MITOGEN-ACTIVATED PROTEIN KINASE KINASE KINASE 20-RELATED"/>
    <property type="match status" value="1"/>
</dbReference>
<feature type="domain" description="Protein kinase" evidence="8">
    <location>
        <begin position="12"/>
        <end position="288"/>
    </location>
</feature>
<sequence length="516" mass="53697">MASGVEKVGDRFTLEKPIGSGGMATVYLGRDETLGRRVAIKILRGGTSYPESPAETEMAARFEREGRTAARLSHANIVQVYDAGKDELPASGSLPARSVSYIVMEYVPGGDLKRLVDSEGPLSGRRLARLGAAVAAGLAHAHERGVIHRDVKPQNVLIDEYGNPKLTDFGIARALDPDGSEPGAAHMTRTGHYLGTALYSAPEQLNGEGATPKSDVYGLGATLYHAATGGPPFTGNPVEVATQQMERDPKPPREAGAGISPEMEAVILACLARDPEDRPSAADVQSRLQRAGLDEAYAAGGLAGAGTATGAQAGTTNPAMRTFHGGRDRGLLIVGAVAVVFLLAMLLGGLALFGGGGESAPGESGGANGAAETTQSAAADGEGVREEPAPEETAEAEETTEPEDAGPVPPEDDAASLVFDYYVAAAEGRYDDAWASLSSRYQGELGSTEELAAQESDLNGVFFDQGLPEATLDGREARVSFTVDETRSGSTQTVSGVWVCVVEDGEWRLDRLEEGA</sequence>
<evidence type="ECO:0000256" key="6">
    <source>
        <dbReference type="SAM" id="MobiDB-lite"/>
    </source>
</evidence>
<evidence type="ECO:0000256" key="1">
    <source>
        <dbReference type="ARBA" id="ARBA00022679"/>
    </source>
</evidence>
<feature type="compositionally biased region" description="Gly residues" evidence="6">
    <location>
        <begin position="358"/>
        <end position="368"/>
    </location>
</feature>
<feature type="transmembrane region" description="Helical" evidence="7">
    <location>
        <begin position="330"/>
        <end position="353"/>
    </location>
</feature>
<evidence type="ECO:0000256" key="3">
    <source>
        <dbReference type="ARBA" id="ARBA00022777"/>
    </source>
</evidence>
<keyword evidence="7" id="KW-1133">Transmembrane helix</keyword>
<dbReference type="EMBL" id="JAWXXX010000001">
    <property type="protein sequence ID" value="MDX5894844.1"/>
    <property type="molecule type" value="Genomic_DNA"/>
</dbReference>
<dbReference type="PANTHER" id="PTHR43289:SF30">
    <property type="entry name" value="NON-SPECIFIC SERINE_THREONINE PROTEIN KINASE"/>
    <property type="match status" value="1"/>
</dbReference>
<proteinExistence type="predicted"/>
<keyword evidence="7" id="KW-0472">Membrane</keyword>
<evidence type="ECO:0000313" key="9">
    <source>
        <dbReference type="EMBL" id="MDX5894844.1"/>
    </source>
</evidence>
<dbReference type="EC" id="2.7.11.1" evidence="9"/>
<evidence type="ECO:0000313" key="10">
    <source>
        <dbReference type="Proteomes" id="UP001281130"/>
    </source>
</evidence>
<keyword evidence="2 5" id="KW-0547">Nucleotide-binding</keyword>
<dbReference type="RefSeq" id="WP_267890234.1">
    <property type="nucleotide sequence ID" value="NZ_CP007514.1"/>
</dbReference>
<dbReference type="InterPro" id="IPR008271">
    <property type="entry name" value="Ser/Thr_kinase_AS"/>
</dbReference>
<dbReference type="PROSITE" id="PS00108">
    <property type="entry name" value="PROTEIN_KINASE_ST"/>
    <property type="match status" value="1"/>
</dbReference>
<feature type="compositionally biased region" description="Acidic residues" evidence="6">
    <location>
        <begin position="389"/>
        <end position="412"/>
    </location>
</feature>
<keyword evidence="1 9" id="KW-0808">Transferase</keyword>
<evidence type="ECO:0000256" key="7">
    <source>
        <dbReference type="SAM" id="Phobius"/>
    </source>
</evidence>
<dbReference type="PROSITE" id="PS50011">
    <property type="entry name" value="PROTEIN_KINASE_DOM"/>
    <property type="match status" value="1"/>
</dbReference>
<evidence type="ECO:0000259" key="8">
    <source>
        <dbReference type="PROSITE" id="PS50011"/>
    </source>
</evidence>
<reference evidence="9" key="1">
    <citation type="submission" date="2023-11" db="EMBL/GenBank/DDBJ databases">
        <title>MicrobeMod: A computational toolkit for identifying prokaryotic methylation and restriction-modification with nanopore sequencing.</title>
        <authorList>
            <person name="Crits-Christoph A."/>
            <person name="Kang S.C."/>
            <person name="Lee H."/>
            <person name="Ostrov N."/>
        </authorList>
    </citation>
    <scope>NUCLEOTIDE SEQUENCE</scope>
    <source>
        <strain evidence="9">ATCC 51242</strain>
    </source>
</reference>
<feature type="region of interest" description="Disordered" evidence="6">
    <location>
        <begin position="358"/>
        <end position="412"/>
    </location>
</feature>
<name>A0AB35T4N4_RUBRA</name>
<dbReference type="SUPFAM" id="SSF56112">
    <property type="entry name" value="Protein kinase-like (PK-like)"/>
    <property type="match status" value="1"/>
</dbReference>
<keyword evidence="7" id="KW-0812">Transmembrane</keyword>
<gene>
    <name evidence="9" type="ORF">SIL72_12520</name>
</gene>
<dbReference type="PROSITE" id="PS00107">
    <property type="entry name" value="PROTEIN_KINASE_ATP"/>
    <property type="match status" value="1"/>
</dbReference>
<dbReference type="InterPro" id="IPR011009">
    <property type="entry name" value="Kinase-like_dom_sf"/>
</dbReference>
<evidence type="ECO:0000256" key="4">
    <source>
        <dbReference type="ARBA" id="ARBA00022840"/>
    </source>
</evidence>
<dbReference type="GO" id="GO:0005524">
    <property type="term" value="F:ATP binding"/>
    <property type="evidence" value="ECO:0007669"/>
    <property type="project" value="UniProtKB-UniRule"/>
</dbReference>
<dbReference type="InterPro" id="IPR017441">
    <property type="entry name" value="Protein_kinase_ATP_BS"/>
</dbReference>
<dbReference type="Gene3D" id="1.10.510.10">
    <property type="entry name" value="Transferase(Phosphotransferase) domain 1"/>
    <property type="match status" value="1"/>
</dbReference>
<dbReference type="Gene3D" id="3.30.200.20">
    <property type="entry name" value="Phosphorylase Kinase, domain 1"/>
    <property type="match status" value="1"/>
</dbReference>
<feature type="binding site" evidence="5">
    <location>
        <position position="41"/>
    </location>
    <ligand>
        <name>ATP</name>
        <dbReference type="ChEBI" id="CHEBI:30616"/>
    </ligand>
</feature>
<organism evidence="9 10">
    <name type="scientific">Rubrobacter radiotolerans</name>
    <name type="common">Arthrobacter radiotolerans</name>
    <dbReference type="NCBI Taxonomy" id="42256"/>
    <lineage>
        <taxon>Bacteria</taxon>
        <taxon>Bacillati</taxon>
        <taxon>Actinomycetota</taxon>
        <taxon>Rubrobacteria</taxon>
        <taxon>Rubrobacterales</taxon>
        <taxon>Rubrobacteraceae</taxon>
        <taxon>Rubrobacter</taxon>
    </lineage>
</organism>
<evidence type="ECO:0000256" key="2">
    <source>
        <dbReference type="ARBA" id="ARBA00022741"/>
    </source>
</evidence>
<dbReference type="InterPro" id="IPR000719">
    <property type="entry name" value="Prot_kinase_dom"/>
</dbReference>
<dbReference type="AlphaFoldDB" id="A0AB35T4N4"/>
<comment type="caution">
    <text evidence="9">The sequence shown here is derived from an EMBL/GenBank/DDBJ whole genome shotgun (WGS) entry which is preliminary data.</text>
</comment>